<dbReference type="RefSeq" id="WP_197114866.1">
    <property type="nucleotide sequence ID" value="NZ_JACBXQ010000002.1"/>
</dbReference>
<reference evidence="4 5" key="1">
    <citation type="submission" date="2020-07" db="EMBL/GenBank/DDBJ databases">
        <title>Facklamia lactis sp. nov., isolated from raw milk.</title>
        <authorList>
            <person name="Doll E.V."/>
            <person name="Huptas C."/>
            <person name="Staib L."/>
            <person name="Wenning M."/>
            <person name="Scherer S."/>
        </authorList>
    </citation>
    <scope>NUCLEOTIDE SEQUENCE [LARGE SCALE GENOMIC DNA]</scope>
    <source>
        <strain evidence="4 5">DSM 111018</strain>
    </source>
</reference>
<keyword evidence="5" id="KW-1185">Reference proteome</keyword>
<evidence type="ECO:0000256" key="1">
    <source>
        <dbReference type="ARBA" id="ARBA00008950"/>
    </source>
</evidence>
<accession>A0ABS0LPN0</accession>
<keyword evidence="2" id="KW-0479">Metal-binding</keyword>
<dbReference type="EC" id="3.1.4.-" evidence="2"/>
<protein>
    <recommendedName>
        <fullName evidence="2">Phosphoesterase</fullName>
        <ecNumber evidence="2">3.1.4.-</ecNumber>
    </recommendedName>
</protein>
<dbReference type="InterPro" id="IPR029052">
    <property type="entry name" value="Metallo-depent_PP-like"/>
</dbReference>
<feature type="domain" description="Calcineurin-like phosphoesterase" evidence="3">
    <location>
        <begin position="1"/>
        <end position="147"/>
    </location>
</feature>
<evidence type="ECO:0000313" key="5">
    <source>
        <dbReference type="Proteomes" id="UP000721415"/>
    </source>
</evidence>
<sequence length="180" mass="20673">MKFLVMSDNHGNESTVNKLVHKFKGQVDYLFHCGDSEFTTNHTIWREFDAVVAGNMDFHAGYENIQIVDTPVGKVILTHGHIQNVNRSNLGLYELAKDNQASFLFHGHTHRLYAEYKDRILMVNPGSLSQSRGEYSGRTFAIVVINENSYRVDYYNQDGNYIQELSQYFTLDGDENIDQP</sequence>
<comment type="cofactor">
    <cofactor evidence="2">
        <name>a divalent metal cation</name>
        <dbReference type="ChEBI" id="CHEBI:60240"/>
    </cofactor>
</comment>
<dbReference type="NCBIfam" id="TIGR00040">
    <property type="entry name" value="yfcE"/>
    <property type="match status" value="1"/>
</dbReference>
<gene>
    <name evidence="4" type="ORF">HZY91_03525</name>
</gene>
<organism evidence="4 5">
    <name type="scientific">Facklamia lactis</name>
    <dbReference type="NCBI Taxonomy" id="2749967"/>
    <lineage>
        <taxon>Bacteria</taxon>
        <taxon>Bacillati</taxon>
        <taxon>Bacillota</taxon>
        <taxon>Bacilli</taxon>
        <taxon>Lactobacillales</taxon>
        <taxon>Aerococcaceae</taxon>
        <taxon>Facklamia</taxon>
    </lineage>
</organism>
<dbReference type="Pfam" id="PF12850">
    <property type="entry name" value="Metallophos_2"/>
    <property type="match status" value="1"/>
</dbReference>
<evidence type="ECO:0000259" key="3">
    <source>
        <dbReference type="Pfam" id="PF12850"/>
    </source>
</evidence>
<dbReference type="EMBL" id="JACBXQ010000002">
    <property type="protein sequence ID" value="MBG9985962.1"/>
    <property type="molecule type" value="Genomic_DNA"/>
</dbReference>
<name>A0ABS0LPN0_9LACT</name>
<dbReference type="Gene3D" id="3.60.21.10">
    <property type="match status" value="1"/>
</dbReference>
<evidence type="ECO:0000256" key="2">
    <source>
        <dbReference type="RuleBase" id="RU362039"/>
    </source>
</evidence>
<evidence type="ECO:0000313" key="4">
    <source>
        <dbReference type="EMBL" id="MBG9985962.1"/>
    </source>
</evidence>
<comment type="caution">
    <text evidence="4">The sequence shown here is derived from an EMBL/GenBank/DDBJ whole genome shotgun (WGS) entry which is preliminary data.</text>
</comment>
<dbReference type="SUPFAM" id="SSF56300">
    <property type="entry name" value="Metallo-dependent phosphatases"/>
    <property type="match status" value="1"/>
</dbReference>
<dbReference type="PANTHER" id="PTHR11124">
    <property type="entry name" value="VACUOLAR SORTING PROTEIN VPS29"/>
    <property type="match status" value="1"/>
</dbReference>
<comment type="similarity">
    <text evidence="1 2">Belongs to the metallophosphoesterase superfamily. YfcE family.</text>
</comment>
<dbReference type="Proteomes" id="UP000721415">
    <property type="component" value="Unassembled WGS sequence"/>
</dbReference>
<dbReference type="InterPro" id="IPR000979">
    <property type="entry name" value="Phosphodiesterase_MJ0936/Vps29"/>
</dbReference>
<proteinExistence type="inferred from homology"/>
<dbReference type="InterPro" id="IPR024654">
    <property type="entry name" value="Calcineurin-like_PHP_lpxH"/>
</dbReference>